<dbReference type="Proteomes" id="UP000800038">
    <property type="component" value="Unassembled WGS sequence"/>
</dbReference>
<name>A0A6A5S6F9_9PLEO</name>
<keyword evidence="3" id="KW-1185">Reference proteome</keyword>
<keyword evidence="1" id="KW-0812">Transmembrane</keyword>
<evidence type="ECO:0000313" key="2">
    <source>
        <dbReference type="EMBL" id="KAF1936251.1"/>
    </source>
</evidence>
<dbReference type="AlphaFoldDB" id="A0A6A5S6F9"/>
<dbReference type="OrthoDB" id="194358at2759"/>
<dbReference type="EMBL" id="ML976200">
    <property type="protein sequence ID" value="KAF1936251.1"/>
    <property type="molecule type" value="Genomic_DNA"/>
</dbReference>
<accession>A0A6A5S6F9</accession>
<reference evidence="2" key="1">
    <citation type="journal article" date="2020" name="Stud. Mycol.">
        <title>101 Dothideomycetes genomes: a test case for predicting lifestyles and emergence of pathogens.</title>
        <authorList>
            <person name="Haridas S."/>
            <person name="Albert R."/>
            <person name="Binder M."/>
            <person name="Bloem J."/>
            <person name="Labutti K."/>
            <person name="Salamov A."/>
            <person name="Andreopoulos B."/>
            <person name="Baker S."/>
            <person name="Barry K."/>
            <person name="Bills G."/>
            <person name="Bluhm B."/>
            <person name="Cannon C."/>
            <person name="Castanera R."/>
            <person name="Culley D."/>
            <person name="Daum C."/>
            <person name="Ezra D."/>
            <person name="Gonzalez J."/>
            <person name="Henrissat B."/>
            <person name="Kuo A."/>
            <person name="Liang C."/>
            <person name="Lipzen A."/>
            <person name="Lutzoni F."/>
            <person name="Magnuson J."/>
            <person name="Mondo S."/>
            <person name="Nolan M."/>
            <person name="Ohm R."/>
            <person name="Pangilinan J."/>
            <person name="Park H.-J."/>
            <person name="Ramirez L."/>
            <person name="Alfaro M."/>
            <person name="Sun H."/>
            <person name="Tritt A."/>
            <person name="Yoshinaga Y."/>
            <person name="Zwiers L.-H."/>
            <person name="Turgeon B."/>
            <person name="Goodwin S."/>
            <person name="Spatafora J."/>
            <person name="Crous P."/>
            <person name="Grigoriev I."/>
        </authorList>
    </citation>
    <scope>NUCLEOTIDE SEQUENCE</scope>
    <source>
        <strain evidence="2">CBS 161.51</strain>
    </source>
</reference>
<evidence type="ECO:0000313" key="3">
    <source>
        <dbReference type="Proteomes" id="UP000800038"/>
    </source>
</evidence>
<feature type="transmembrane region" description="Helical" evidence="1">
    <location>
        <begin position="68"/>
        <end position="87"/>
    </location>
</feature>
<organism evidence="2 3">
    <name type="scientific">Clathrospora elynae</name>
    <dbReference type="NCBI Taxonomy" id="706981"/>
    <lineage>
        <taxon>Eukaryota</taxon>
        <taxon>Fungi</taxon>
        <taxon>Dikarya</taxon>
        <taxon>Ascomycota</taxon>
        <taxon>Pezizomycotina</taxon>
        <taxon>Dothideomycetes</taxon>
        <taxon>Pleosporomycetidae</taxon>
        <taxon>Pleosporales</taxon>
        <taxon>Diademaceae</taxon>
        <taxon>Clathrospora</taxon>
    </lineage>
</organism>
<sequence length="223" mass="24063">MATTTSTSTGSGIPTASLLNVQVTISSGFAGDGFSNNLFSDLAPTLALFGEQVTKQFLTMSMGWADHILLGMGPLGIIIAVVLAIRVGRARQLKALIGRARESRTSAEQELLSSTSDDIRELWNSAEVVRHFGQSMTKEVVLYKDNDGYQLGGLDHAVSNKWIVEDKAPGAQENPSPRIMWSLIATILSIAGFICQFVGLRRLHWSATVIQLGVTLIMTGIRS</sequence>
<protein>
    <submittedName>
        <fullName evidence="2">Uncharacterized protein</fullName>
    </submittedName>
</protein>
<keyword evidence="1" id="KW-1133">Transmembrane helix</keyword>
<proteinExistence type="predicted"/>
<feature type="transmembrane region" description="Helical" evidence="1">
    <location>
        <begin position="179"/>
        <end position="199"/>
    </location>
</feature>
<evidence type="ECO:0000256" key="1">
    <source>
        <dbReference type="SAM" id="Phobius"/>
    </source>
</evidence>
<keyword evidence="1" id="KW-0472">Membrane</keyword>
<gene>
    <name evidence="2" type="ORF">EJ02DRAFT_438654</name>
</gene>